<evidence type="ECO:0000313" key="18">
    <source>
        <dbReference type="Proteomes" id="UP000486351"/>
    </source>
</evidence>
<dbReference type="NCBIfam" id="NF004978">
    <property type="entry name" value="PRK06354.1"/>
    <property type="match status" value="1"/>
</dbReference>
<dbReference type="InterPro" id="IPR015795">
    <property type="entry name" value="Pyrv_Knase_C"/>
</dbReference>
<comment type="pathway">
    <text evidence="3 14">Carbohydrate degradation; glycolysis; pyruvate from D-glyceraldehyde 3-phosphate: step 5/5.</text>
</comment>
<dbReference type="Gene3D" id="3.40.1380.20">
    <property type="entry name" value="Pyruvate kinase, C-terminal domain"/>
    <property type="match status" value="1"/>
</dbReference>
<comment type="cofactor">
    <cofactor evidence="2">
        <name>K(+)</name>
        <dbReference type="ChEBI" id="CHEBI:29103"/>
    </cofactor>
</comment>
<keyword evidence="12 14" id="KW-0324">Glycolysis</keyword>
<evidence type="ECO:0000256" key="11">
    <source>
        <dbReference type="ARBA" id="ARBA00022842"/>
    </source>
</evidence>
<dbReference type="PRINTS" id="PR01050">
    <property type="entry name" value="PYRUVTKNASE"/>
</dbReference>
<dbReference type="GO" id="GO:0016301">
    <property type="term" value="F:kinase activity"/>
    <property type="evidence" value="ECO:0007669"/>
    <property type="project" value="UniProtKB-KW"/>
</dbReference>
<evidence type="ECO:0000256" key="6">
    <source>
        <dbReference type="ARBA" id="ARBA00022679"/>
    </source>
</evidence>
<dbReference type="Gene3D" id="2.40.33.10">
    <property type="entry name" value="PK beta-barrel domain-like"/>
    <property type="match status" value="1"/>
</dbReference>
<evidence type="ECO:0000256" key="1">
    <source>
        <dbReference type="ARBA" id="ARBA00001946"/>
    </source>
</evidence>
<comment type="cofactor">
    <cofactor evidence="1">
        <name>Mg(2+)</name>
        <dbReference type="ChEBI" id="CHEBI:18420"/>
    </cofactor>
</comment>
<evidence type="ECO:0000256" key="10">
    <source>
        <dbReference type="ARBA" id="ARBA00022840"/>
    </source>
</evidence>
<gene>
    <name evidence="17" type="ORF">PF008_g12590</name>
</gene>
<dbReference type="Gene3D" id="3.30.530.20">
    <property type="match status" value="1"/>
</dbReference>
<dbReference type="EC" id="2.7.1.40" evidence="5 14"/>
<dbReference type="SUPFAM" id="SSF51621">
    <property type="entry name" value="Phosphoenolpyruvate/pyruvate domain"/>
    <property type="match status" value="1"/>
</dbReference>
<sequence>MTSESSPYQSKISLTPSDSTQLQVVAKAILDANLDRYQLFSDVDNGRVDPNTWKLVKSKNEMRAYLQRQRRRVSFPFQVNPGEDNCALQSLLCVGSSPGTLDSVMREVRNPRAGDISRAALLATVSKPTTSDPFESITVKWMDLDVRFQSMGLVKNHDYVYVEATGVLHLPRGGRLGYQLLHSVDVPGAFELPGLVRSKLSVCSFFRQIKANSVSVYALGMMDSMSDRARRAVVPRFIKLMLPTTQCRGDAMRLTLASAKRYTSMNLAPQRLGDSCVICSKRVLRLGKLLNRHSSCSVCSGCVCSSCKVEKNVRLVSSDMKVTRRRLVFCSPSPCLGNAMAQNDPELSLRDNAGGVARFYRADYNSVSSRLTASGPVSSSMLCWSEPKHQRQAAPHVSNGSHRHKSRTLLVDRPSSSPAPPPLYPPVMLRRLALRSVQTTLRNARGLASASGLWKNPRSSKFSMTKIVGTIGPVSEQLDMLQKLTNEGLRIMRINFSHAEYDEALLRVNNLRACRGVHAEGQAKFNLRAVLHDTKGPEIRTGKMLDGKKIRLEKGKSVVLTTDPAFEVQGTADKFYVTYQQLAETVKVGDTVLLSDGLIRLTCTAVGKGEITCEVENTEEIGNRKGVNLPGLIVELPALSEKDKRDLDWGVEHDIDFIAASFIRKASDVHEIRAFVAECIKKHWAHEPKYIAPKIISKVENLEGVQNFEEILEASDGIMCARGDLGVEVPAQKVLTYQKMMVDRCNAVGKPVIVATQMLESMQNNPRPTRAEVSDVGNAVLDGADCVMLSGESAQGKYPIESVATMNTVIKEADELLLHPTYRAKFQFDPPTSDVESAVSSAVKTANEMNAQLMIVLTATGYTARKVAKYKPTVPVMCFTTNLKVGRQLQIHRGLYPVVPDYLERRPTTAEAIAHAKKMGWLSSGDRVVVISGDKLSDDLGREIVMGVADVQ</sequence>
<keyword evidence="8" id="KW-0547">Nucleotide-binding</keyword>
<comment type="catalytic activity">
    <reaction evidence="14">
        <text>pyruvate + ATP = phosphoenolpyruvate + ADP + H(+)</text>
        <dbReference type="Rhea" id="RHEA:18157"/>
        <dbReference type="ChEBI" id="CHEBI:15361"/>
        <dbReference type="ChEBI" id="CHEBI:15378"/>
        <dbReference type="ChEBI" id="CHEBI:30616"/>
        <dbReference type="ChEBI" id="CHEBI:58702"/>
        <dbReference type="ChEBI" id="CHEBI:456216"/>
        <dbReference type="EC" id="2.7.1.40"/>
    </reaction>
</comment>
<dbReference type="Proteomes" id="UP000486351">
    <property type="component" value="Unassembled WGS sequence"/>
</dbReference>
<evidence type="ECO:0000256" key="12">
    <source>
        <dbReference type="ARBA" id="ARBA00023152"/>
    </source>
</evidence>
<evidence type="ECO:0000313" key="17">
    <source>
        <dbReference type="EMBL" id="KAE9337330.1"/>
    </source>
</evidence>
<keyword evidence="13 17" id="KW-0670">Pyruvate</keyword>
<evidence type="ECO:0000256" key="7">
    <source>
        <dbReference type="ARBA" id="ARBA00022723"/>
    </source>
</evidence>
<keyword evidence="10" id="KW-0067">ATP-binding</keyword>
<dbReference type="UniPathway" id="UPA00109">
    <property type="reaction ID" value="UER00188"/>
</dbReference>
<dbReference type="FunFam" id="2.40.33.10:FF:000001">
    <property type="entry name" value="Pyruvate kinase"/>
    <property type="match status" value="1"/>
</dbReference>
<evidence type="ECO:0000256" key="2">
    <source>
        <dbReference type="ARBA" id="ARBA00001958"/>
    </source>
</evidence>
<keyword evidence="11 14" id="KW-0460">Magnesium</keyword>
<dbReference type="InterPro" id="IPR001697">
    <property type="entry name" value="Pyr_Knase"/>
</dbReference>
<keyword evidence="7" id="KW-0479">Metal-binding</keyword>
<evidence type="ECO:0000256" key="9">
    <source>
        <dbReference type="ARBA" id="ARBA00022777"/>
    </source>
</evidence>
<accession>A0A6G0RMI5</accession>
<keyword evidence="9 14" id="KW-0418">Kinase</keyword>
<dbReference type="InterPro" id="IPR036918">
    <property type="entry name" value="Pyrv_Knase_C_sf"/>
</dbReference>
<dbReference type="InterPro" id="IPR015806">
    <property type="entry name" value="Pyrv_Knase_insert_dom_sf"/>
</dbReference>
<dbReference type="Pfam" id="PF00224">
    <property type="entry name" value="PK"/>
    <property type="match status" value="1"/>
</dbReference>
<dbReference type="PANTHER" id="PTHR11817">
    <property type="entry name" value="PYRUVATE KINASE"/>
    <property type="match status" value="1"/>
</dbReference>
<evidence type="ECO:0000256" key="8">
    <source>
        <dbReference type="ARBA" id="ARBA00022741"/>
    </source>
</evidence>
<dbReference type="NCBIfam" id="NF004491">
    <property type="entry name" value="PRK05826.1"/>
    <property type="match status" value="1"/>
</dbReference>
<protein>
    <recommendedName>
        <fullName evidence="5 14">Pyruvate kinase</fullName>
        <ecNumber evidence="5 14">2.7.1.40</ecNumber>
    </recommendedName>
</protein>
<evidence type="ECO:0000256" key="13">
    <source>
        <dbReference type="ARBA" id="ARBA00023317"/>
    </source>
</evidence>
<reference evidence="17 18" key="1">
    <citation type="submission" date="2018-09" db="EMBL/GenBank/DDBJ databases">
        <title>Genomic investigation of the strawberry pathogen Phytophthora fragariae indicates pathogenicity is determined by transcriptional variation in three key races.</title>
        <authorList>
            <person name="Adams T.M."/>
            <person name="Armitage A.D."/>
            <person name="Sobczyk M.K."/>
            <person name="Bates H.J."/>
            <person name="Dunwell J.M."/>
            <person name="Nellist C.F."/>
            <person name="Harrison R.J."/>
        </authorList>
    </citation>
    <scope>NUCLEOTIDE SEQUENCE [LARGE SCALE GENOMIC DNA]</scope>
    <source>
        <strain evidence="17 18">NOV-77</strain>
    </source>
</reference>
<dbReference type="InterPro" id="IPR015793">
    <property type="entry name" value="Pyrv_Knase_brl"/>
</dbReference>
<dbReference type="SUPFAM" id="SSF52935">
    <property type="entry name" value="PK C-terminal domain-like"/>
    <property type="match status" value="1"/>
</dbReference>
<evidence type="ECO:0000256" key="4">
    <source>
        <dbReference type="ARBA" id="ARBA00008663"/>
    </source>
</evidence>
<keyword evidence="6 14" id="KW-0808">Transferase</keyword>
<dbReference type="Gene3D" id="3.20.20.60">
    <property type="entry name" value="Phosphoenolpyruvate-binding domains"/>
    <property type="match status" value="1"/>
</dbReference>
<evidence type="ECO:0000256" key="5">
    <source>
        <dbReference type="ARBA" id="ARBA00012142"/>
    </source>
</evidence>
<proteinExistence type="inferred from homology"/>
<dbReference type="NCBIfam" id="TIGR01064">
    <property type="entry name" value="pyruv_kin"/>
    <property type="match status" value="1"/>
</dbReference>
<evidence type="ECO:0000259" key="15">
    <source>
        <dbReference type="Pfam" id="PF00224"/>
    </source>
</evidence>
<dbReference type="AlphaFoldDB" id="A0A6G0RMI5"/>
<dbReference type="InterPro" id="IPR040442">
    <property type="entry name" value="Pyrv_kinase-like_dom_sf"/>
</dbReference>
<dbReference type="GO" id="GO:0004743">
    <property type="term" value="F:pyruvate kinase activity"/>
    <property type="evidence" value="ECO:0007669"/>
    <property type="project" value="UniProtKB-EC"/>
</dbReference>
<comment type="similarity">
    <text evidence="4 14">Belongs to the pyruvate kinase family.</text>
</comment>
<evidence type="ECO:0000256" key="3">
    <source>
        <dbReference type="ARBA" id="ARBA00004997"/>
    </source>
</evidence>
<dbReference type="EMBL" id="QXFY01000712">
    <property type="protein sequence ID" value="KAE9337330.1"/>
    <property type="molecule type" value="Genomic_DNA"/>
</dbReference>
<comment type="caution">
    <text evidence="17">The sequence shown here is derived from an EMBL/GenBank/DDBJ whole genome shotgun (WGS) entry which is preliminary data.</text>
</comment>
<evidence type="ECO:0000256" key="14">
    <source>
        <dbReference type="RuleBase" id="RU000504"/>
    </source>
</evidence>
<dbReference type="Pfam" id="PF02887">
    <property type="entry name" value="PK_C"/>
    <property type="match status" value="1"/>
</dbReference>
<dbReference type="GO" id="GO:0000287">
    <property type="term" value="F:magnesium ion binding"/>
    <property type="evidence" value="ECO:0007669"/>
    <property type="project" value="InterPro"/>
</dbReference>
<dbReference type="InterPro" id="IPR015813">
    <property type="entry name" value="Pyrv/PenolPyrv_kinase-like_dom"/>
</dbReference>
<evidence type="ECO:0000259" key="16">
    <source>
        <dbReference type="Pfam" id="PF02887"/>
    </source>
</evidence>
<dbReference type="GO" id="GO:0030955">
    <property type="term" value="F:potassium ion binding"/>
    <property type="evidence" value="ECO:0007669"/>
    <property type="project" value="InterPro"/>
</dbReference>
<name>A0A6G0RMI5_9STRA</name>
<dbReference type="GO" id="GO:0005524">
    <property type="term" value="F:ATP binding"/>
    <property type="evidence" value="ECO:0007669"/>
    <property type="project" value="UniProtKB-KW"/>
</dbReference>
<dbReference type="SUPFAM" id="SSF50800">
    <property type="entry name" value="PK beta-barrel domain-like"/>
    <property type="match status" value="1"/>
</dbReference>
<dbReference type="InterPro" id="IPR011037">
    <property type="entry name" value="Pyrv_Knase-like_insert_dom_sf"/>
</dbReference>
<feature type="domain" description="Pyruvate kinase C-terminal" evidence="16">
    <location>
        <begin position="836"/>
        <end position="936"/>
    </location>
</feature>
<dbReference type="InterPro" id="IPR023393">
    <property type="entry name" value="START-like_dom_sf"/>
</dbReference>
<dbReference type="FunFam" id="3.20.20.60:FF:000025">
    <property type="entry name" value="Pyruvate kinase"/>
    <property type="match status" value="1"/>
</dbReference>
<feature type="domain" description="Pyruvate kinase barrel" evidence="15">
    <location>
        <begin position="464"/>
        <end position="803"/>
    </location>
</feature>
<organism evidence="17 18">
    <name type="scientific">Phytophthora fragariae</name>
    <dbReference type="NCBI Taxonomy" id="53985"/>
    <lineage>
        <taxon>Eukaryota</taxon>
        <taxon>Sar</taxon>
        <taxon>Stramenopiles</taxon>
        <taxon>Oomycota</taxon>
        <taxon>Peronosporomycetes</taxon>
        <taxon>Peronosporales</taxon>
        <taxon>Peronosporaceae</taxon>
        <taxon>Phytophthora</taxon>
    </lineage>
</organism>